<dbReference type="InterPro" id="IPR025662">
    <property type="entry name" value="Sigma_54_int_dom_ATP-bd_1"/>
</dbReference>
<dbReference type="Proteomes" id="UP000283090">
    <property type="component" value="Unassembled WGS sequence"/>
</dbReference>
<evidence type="ECO:0000313" key="2">
    <source>
        <dbReference type="Proteomes" id="UP000283090"/>
    </source>
</evidence>
<organism evidence="1 2">
    <name type="scientific">Arthrobotrys flagrans</name>
    <name type="common">Nematode-trapping fungus</name>
    <name type="synonym">Trichothecium flagrans</name>
    <dbReference type="NCBI Taxonomy" id="97331"/>
    <lineage>
        <taxon>Eukaryota</taxon>
        <taxon>Fungi</taxon>
        <taxon>Dikarya</taxon>
        <taxon>Ascomycota</taxon>
        <taxon>Pezizomycotina</taxon>
        <taxon>Orbiliomycetes</taxon>
        <taxon>Orbiliales</taxon>
        <taxon>Orbiliaceae</taxon>
        <taxon>Arthrobotrys</taxon>
    </lineage>
</organism>
<dbReference type="EMBL" id="SAEB01000003">
    <property type="protein sequence ID" value="RVD87712.1"/>
    <property type="molecule type" value="Genomic_DNA"/>
</dbReference>
<dbReference type="GeneID" id="93584237"/>
<name>A0A437A992_ARTFL</name>
<comment type="caution">
    <text evidence="1">The sequence shown here is derived from an EMBL/GenBank/DDBJ whole genome shotgun (WGS) entry which is preliminary data.</text>
</comment>
<accession>A0A437A992</accession>
<gene>
    <name evidence="1" type="ORF">DFL_001926</name>
</gene>
<protein>
    <recommendedName>
        <fullName evidence="3">G domain-containing protein</fullName>
    </recommendedName>
</protein>
<dbReference type="CDD" id="cd00882">
    <property type="entry name" value="Ras_like_GTPase"/>
    <property type="match status" value="1"/>
</dbReference>
<dbReference type="OrthoDB" id="8954335at2759"/>
<reference evidence="1 2" key="1">
    <citation type="submission" date="2019-01" db="EMBL/GenBank/DDBJ databases">
        <title>Intercellular communication is required for trap formation in the nematode-trapping fungus Duddingtonia flagrans.</title>
        <authorList>
            <person name="Youssar L."/>
            <person name="Wernet V."/>
            <person name="Hensel N."/>
            <person name="Hildebrandt H.-G."/>
            <person name="Fischer R."/>
        </authorList>
    </citation>
    <scope>NUCLEOTIDE SEQUENCE [LARGE SCALE GENOMIC DNA]</scope>
    <source>
        <strain evidence="1 2">CBS H-5679</strain>
    </source>
</reference>
<proteinExistence type="predicted"/>
<evidence type="ECO:0000313" key="1">
    <source>
        <dbReference type="EMBL" id="RVD87712.1"/>
    </source>
</evidence>
<dbReference type="SUPFAM" id="SSF52540">
    <property type="entry name" value="P-loop containing nucleoside triphosphate hydrolases"/>
    <property type="match status" value="1"/>
</dbReference>
<dbReference type="RefSeq" id="XP_067493256.1">
    <property type="nucleotide sequence ID" value="XM_067630631.1"/>
</dbReference>
<dbReference type="VEuPathDB" id="FungiDB:DFL_001926"/>
<dbReference type="AlphaFoldDB" id="A0A437A992"/>
<evidence type="ECO:0008006" key="3">
    <source>
        <dbReference type="Google" id="ProtNLM"/>
    </source>
</evidence>
<dbReference type="InterPro" id="IPR027417">
    <property type="entry name" value="P-loop_NTPase"/>
</dbReference>
<sequence>MNACADLELTCMDENKIRPKVYILVTGETGAGKSTFIANAMSDGDPTPEIGYGLASAFVQTTKWMKRFHHEHGDLLGVIHLHDITAKRGTRPTVDSIKILKENICGETFIPNITLVSNMWSKPEQDIELFRENDLERNDVYWASLRANGAKMRRYHSHDCRLLNLKSPSGVNTEARTKAEKCGYPLVRNGFLSPTKAAAMYMREDPSGLEATPLVDPHPSS</sequence>
<keyword evidence="2" id="KW-1185">Reference proteome</keyword>
<dbReference type="PROSITE" id="PS00675">
    <property type="entry name" value="SIGMA54_INTERACT_1"/>
    <property type="match status" value="1"/>
</dbReference>
<dbReference type="STRING" id="97331.A0A437A992"/>